<dbReference type="OrthoDB" id="7351510at2"/>
<dbReference type="InterPro" id="IPR027417">
    <property type="entry name" value="P-loop_NTPase"/>
</dbReference>
<dbReference type="InterPro" id="IPR038727">
    <property type="entry name" value="NadR/Ttd14_AAA_dom"/>
</dbReference>
<accession>A0A363NVV1</accession>
<reference evidence="2 3" key="1">
    <citation type="submission" date="2018-04" db="EMBL/GenBank/DDBJ databases">
        <title>Sphingobacterium sp. M46 Genome.</title>
        <authorList>
            <person name="Cheng J."/>
            <person name="Li Y."/>
        </authorList>
    </citation>
    <scope>NUCLEOTIDE SEQUENCE [LARGE SCALE GENOMIC DNA]</scope>
    <source>
        <strain evidence="2 3">M46</strain>
    </source>
</reference>
<dbReference type="EMBL" id="QCXX01000002">
    <property type="protein sequence ID" value="PUV24942.1"/>
    <property type="molecule type" value="Genomic_DNA"/>
</dbReference>
<dbReference type="SUPFAM" id="SSF52540">
    <property type="entry name" value="P-loop containing nucleoside triphosphate hydrolases"/>
    <property type="match status" value="1"/>
</dbReference>
<protein>
    <recommendedName>
        <fullName evidence="1">NadR/Ttd14 AAA domain-containing protein</fullName>
    </recommendedName>
</protein>
<evidence type="ECO:0000259" key="1">
    <source>
        <dbReference type="Pfam" id="PF13521"/>
    </source>
</evidence>
<sequence length="170" mass="19650">MRIAIFGAHKVGKTTLAEELLENLSRYTLEQEPYYQLELSGYEFLETPTPEDFFEQFNCSAKLILESGDDVIFDRCVIDILAYLHVLDPDRNIQQLYQTVQELISEIDLFVFVPIEEPDLIPSHQIELSKIRKQVDHVIRNWIADFGISVIEVSGTLPNRRDQVIARISP</sequence>
<evidence type="ECO:0000313" key="2">
    <source>
        <dbReference type="EMBL" id="PUV24942.1"/>
    </source>
</evidence>
<dbReference type="Proteomes" id="UP000250831">
    <property type="component" value="Unassembled WGS sequence"/>
</dbReference>
<organism evidence="2 3">
    <name type="scientific">Sphingobacterium athyrii</name>
    <dbReference type="NCBI Taxonomy" id="2152717"/>
    <lineage>
        <taxon>Bacteria</taxon>
        <taxon>Pseudomonadati</taxon>
        <taxon>Bacteroidota</taxon>
        <taxon>Sphingobacteriia</taxon>
        <taxon>Sphingobacteriales</taxon>
        <taxon>Sphingobacteriaceae</taxon>
        <taxon>Sphingobacterium</taxon>
    </lineage>
</organism>
<dbReference type="AlphaFoldDB" id="A0A363NVV1"/>
<keyword evidence="3" id="KW-1185">Reference proteome</keyword>
<name>A0A363NVV1_9SPHI</name>
<evidence type="ECO:0000313" key="3">
    <source>
        <dbReference type="Proteomes" id="UP000250831"/>
    </source>
</evidence>
<gene>
    <name evidence="2" type="ORF">DCO56_08285</name>
</gene>
<dbReference type="Pfam" id="PF13521">
    <property type="entry name" value="AAA_28"/>
    <property type="match status" value="1"/>
</dbReference>
<feature type="domain" description="NadR/Ttd14 AAA" evidence="1">
    <location>
        <begin position="2"/>
        <end position="160"/>
    </location>
</feature>
<comment type="caution">
    <text evidence="2">The sequence shown here is derived from an EMBL/GenBank/DDBJ whole genome shotgun (WGS) entry which is preliminary data.</text>
</comment>
<dbReference type="Gene3D" id="3.40.50.300">
    <property type="entry name" value="P-loop containing nucleotide triphosphate hydrolases"/>
    <property type="match status" value="1"/>
</dbReference>
<proteinExistence type="predicted"/>
<dbReference type="RefSeq" id="WP_108633274.1">
    <property type="nucleotide sequence ID" value="NZ_QCXX01000002.1"/>
</dbReference>